<dbReference type="EMBL" id="CADEBD010000327">
    <property type="protein sequence ID" value="CAB3245678.1"/>
    <property type="molecule type" value="Genomic_DNA"/>
</dbReference>
<proteinExistence type="inferred from homology"/>
<dbReference type="SUPFAM" id="SSF50814">
    <property type="entry name" value="Lipocalins"/>
    <property type="match status" value="1"/>
</dbReference>
<dbReference type="InterPro" id="IPR031259">
    <property type="entry name" value="ILBP"/>
</dbReference>
<evidence type="ECO:0000313" key="3">
    <source>
        <dbReference type="EMBL" id="CAB3245678.1"/>
    </source>
</evidence>
<protein>
    <recommendedName>
        <fullName evidence="2">Lipocalin/cytosolic fatty-acid binding domain-containing protein</fullName>
    </recommendedName>
</protein>
<evidence type="ECO:0000313" key="4">
    <source>
        <dbReference type="Proteomes" id="UP000494256"/>
    </source>
</evidence>
<accession>A0A8S1AE20</accession>
<feature type="domain" description="Lipocalin/cytosolic fatty-acid binding" evidence="2">
    <location>
        <begin position="14"/>
        <end position="116"/>
    </location>
</feature>
<gene>
    <name evidence="3" type="ORF">APLA_LOCUS11202</name>
</gene>
<name>A0A8S1AE20_ARCPL</name>
<dbReference type="CDD" id="cd19448">
    <property type="entry name" value="FABP_pancrustacea"/>
    <property type="match status" value="1"/>
</dbReference>
<dbReference type="GO" id="GO:0008289">
    <property type="term" value="F:lipid binding"/>
    <property type="evidence" value="ECO:0007669"/>
    <property type="project" value="InterPro"/>
</dbReference>
<dbReference type="AlphaFoldDB" id="A0A8S1AE20"/>
<dbReference type="InterPro" id="IPR012674">
    <property type="entry name" value="Calycin"/>
</dbReference>
<dbReference type="PANTHER" id="PTHR11955">
    <property type="entry name" value="FATTY ACID BINDING PROTEIN"/>
    <property type="match status" value="1"/>
</dbReference>
<reference evidence="3 4" key="1">
    <citation type="submission" date="2020-04" db="EMBL/GenBank/DDBJ databases">
        <authorList>
            <person name="Wallbank WR R."/>
            <person name="Pardo Diaz C."/>
            <person name="Kozak K."/>
            <person name="Martin S."/>
            <person name="Jiggins C."/>
            <person name="Moest M."/>
            <person name="Warren A I."/>
            <person name="Byers J.R.P. K."/>
            <person name="Montejo-Kovacevich G."/>
            <person name="Yen C E."/>
        </authorList>
    </citation>
    <scope>NUCLEOTIDE SEQUENCE [LARGE SCALE GENOMIC DNA]</scope>
</reference>
<dbReference type="Gene3D" id="2.40.128.20">
    <property type="match status" value="1"/>
</dbReference>
<dbReference type="Proteomes" id="UP000494256">
    <property type="component" value="Unassembled WGS sequence"/>
</dbReference>
<evidence type="ECO:0000256" key="1">
    <source>
        <dbReference type="ARBA" id="ARBA00008390"/>
    </source>
</evidence>
<organism evidence="3 4">
    <name type="scientific">Arctia plantaginis</name>
    <name type="common">Wood tiger moth</name>
    <name type="synonym">Phalaena plantaginis</name>
    <dbReference type="NCBI Taxonomy" id="874455"/>
    <lineage>
        <taxon>Eukaryota</taxon>
        <taxon>Metazoa</taxon>
        <taxon>Ecdysozoa</taxon>
        <taxon>Arthropoda</taxon>
        <taxon>Hexapoda</taxon>
        <taxon>Insecta</taxon>
        <taxon>Pterygota</taxon>
        <taxon>Neoptera</taxon>
        <taxon>Endopterygota</taxon>
        <taxon>Lepidoptera</taxon>
        <taxon>Glossata</taxon>
        <taxon>Ditrysia</taxon>
        <taxon>Noctuoidea</taxon>
        <taxon>Erebidae</taxon>
        <taxon>Arctiinae</taxon>
        <taxon>Arctia</taxon>
    </lineage>
</organism>
<dbReference type="OrthoDB" id="41532at2759"/>
<dbReference type="InterPro" id="IPR000566">
    <property type="entry name" value="Lipocln_cytosolic_FA-bd_dom"/>
</dbReference>
<comment type="caution">
    <text evidence="3">The sequence shown here is derived from an EMBL/GenBank/DDBJ whole genome shotgun (WGS) entry which is preliminary data.</text>
</comment>
<dbReference type="Pfam" id="PF00061">
    <property type="entry name" value="Lipocalin"/>
    <property type="match status" value="1"/>
</dbReference>
<comment type="similarity">
    <text evidence="1">Belongs to the calycin superfamily. Fatty-acid binding protein (FABP) family.</text>
</comment>
<evidence type="ECO:0000259" key="2">
    <source>
        <dbReference type="Pfam" id="PF00061"/>
    </source>
</evidence>
<sequence length="131" mass="14520">MSFFGKTYVYEGHEKFDEFLKSAGLPDEEVAKYLQAKPTSKVEKDGDSYVYTTVSPGGPKVVKFQSGVEFDDTLRGGPIKTVYTVDGNKITQVIKSDKGTGTFVREYSDDKLVVTITSSTWDGTAKTFYKV</sequence>